<accession>A0A9X2PKE0</accession>
<dbReference type="EMBL" id="JANTHZ010000015">
    <property type="protein sequence ID" value="MCS0497913.1"/>
    <property type="molecule type" value="Genomic_DNA"/>
</dbReference>
<comment type="caution">
    <text evidence="1">The sequence shown here is derived from an EMBL/GenBank/DDBJ whole genome shotgun (WGS) entry which is preliminary data.</text>
</comment>
<evidence type="ECO:0000313" key="1">
    <source>
        <dbReference type="EMBL" id="MCS0497913.1"/>
    </source>
</evidence>
<protein>
    <submittedName>
        <fullName evidence="1">Uncharacterized protein</fullName>
    </submittedName>
</protein>
<proteinExistence type="predicted"/>
<name>A0A9X2PKE0_9HYPH</name>
<evidence type="ECO:0000313" key="2">
    <source>
        <dbReference type="Proteomes" id="UP001151088"/>
    </source>
</evidence>
<dbReference type="RefSeq" id="WP_258735070.1">
    <property type="nucleotide sequence ID" value="NZ_JANTHZ010000015.1"/>
</dbReference>
<keyword evidence="2" id="KW-1185">Reference proteome</keyword>
<sequence length="40" mass="4602">MMRIYLAFALAVAARAVAPRGLRRYFDTPIEALRSYIEPM</sequence>
<dbReference type="AlphaFoldDB" id="A0A9X2PKE0"/>
<gene>
    <name evidence="1" type="ORF">NVS89_22740</name>
</gene>
<reference evidence="1" key="1">
    <citation type="submission" date="2022-08" db="EMBL/GenBank/DDBJ databases">
        <authorList>
            <person name="Li F."/>
        </authorList>
    </citation>
    <scope>NUCLEOTIDE SEQUENCE</scope>
    <source>
        <strain evidence="1">MQZ15Z-1</strain>
    </source>
</reference>
<organism evidence="1 2">
    <name type="scientific">Ancylobacter mangrovi</name>
    <dbReference type="NCBI Taxonomy" id="2972472"/>
    <lineage>
        <taxon>Bacteria</taxon>
        <taxon>Pseudomonadati</taxon>
        <taxon>Pseudomonadota</taxon>
        <taxon>Alphaproteobacteria</taxon>
        <taxon>Hyphomicrobiales</taxon>
        <taxon>Xanthobacteraceae</taxon>
        <taxon>Ancylobacter</taxon>
    </lineage>
</organism>
<dbReference type="Proteomes" id="UP001151088">
    <property type="component" value="Unassembled WGS sequence"/>
</dbReference>